<gene>
    <name evidence="4" type="primary">ykfB</name>
    <name evidence="3" type="ORF">HHJ67_05190</name>
    <name evidence="4" type="ORF">NCTC11820_01615</name>
</gene>
<evidence type="ECO:0000259" key="2">
    <source>
        <dbReference type="SMART" id="SM00922"/>
    </source>
</evidence>
<evidence type="ECO:0000256" key="1">
    <source>
        <dbReference type="ARBA" id="ARBA00022723"/>
    </source>
</evidence>
<dbReference type="CDD" id="cd03320">
    <property type="entry name" value="OSBS"/>
    <property type="match status" value="1"/>
</dbReference>
<dbReference type="AlphaFoldDB" id="A0A2X2YP95"/>
<dbReference type="SFLD" id="SFLDG00180">
    <property type="entry name" value="muconate_cycloisomerase"/>
    <property type="match status" value="1"/>
</dbReference>
<name>A0A2X2YP95_9ACTO</name>
<dbReference type="SFLD" id="SFLDS00001">
    <property type="entry name" value="Enolase"/>
    <property type="match status" value="1"/>
</dbReference>
<reference evidence="3 6" key="2">
    <citation type="submission" date="2020-04" db="EMBL/GenBank/DDBJ databases">
        <title>Antimicrobial susceptibility and clonality of vaginal-derived multi-drug resistant Mobiluncus isolates in China.</title>
        <authorList>
            <person name="Zhang X."/>
        </authorList>
    </citation>
    <scope>NUCLEOTIDE SEQUENCE [LARGE SCALE GENOMIC DNA]</scope>
    <source>
        <strain evidence="3 6">19</strain>
    </source>
</reference>
<reference evidence="4 5" key="1">
    <citation type="submission" date="2018-06" db="EMBL/GenBank/DDBJ databases">
        <authorList>
            <consortium name="Pathogen Informatics"/>
            <person name="Doyle S."/>
        </authorList>
    </citation>
    <scope>NUCLEOTIDE SEQUENCE [LARGE SCALE GENOMIC DNA]</scope>
    <source>
        <strain evidence="4 5">NCTC11820</strain>
    </source>
</reference>
<dbReference type="InterPro" id="IPR013342">
    <property type="entry name" value="Mandelate_racemase_C"/>
</dbReference>
<organism evidence="4 5">
    <name type="scientific">Mobiluncus curtisii</name>
    <dbReference type="NCBI Taxonomy" id="2051"/>
    <lineage>
        <taxon>Bacteria</taxon>
        <taxon>Bacillati</taxon>
        <taxon>Actinomycetota</taxon>
        <taxon>Actinomycetes</taxon>
        <taxon>Actinomycetales</taxon>
        <taxon>Actinomycetaceae</taxon>
        <taxon>Mobiluncus</taxon>
    </lineage>
</organism>
<evidence type="ECO:0000313" key="5">
    <source>
        <dbReference type="Proteomes" id="UP000250245"/>
    </source>
</evidence>
<protein>
    <submittedName>
        <fullName evidence="4">L-Ala-D/L-Glu epimerase</fullName>
        <ecNumber evidence="4">5.1.1.-</ecNumber>
    </submittedName>
    <submittedName>
        <fullName evidence="3">O-succinylbenzoate synthase</fullName>
    </submittedName>
</protein>
<accession>A0A2X2YP95</accession>
<dbReference type="Pfam" id="PF18374">
    <property type="entry name" value="Enolase_like_N"/>
    <property type="match status" value="1"/>
</dbReference>
<dbReference type="EMBL" id="JABCUI010000002">
    <property type="protein sequence ID" value="NMW87146.1"/>
    <property type="molecule type" value="Genomic_DNA"/>
</dbReference>
<dbReference type="Proteomes" id="UP000250245">
    <property type="component" value="Unassembled WGS sequence"/>
</dbReference>
<dbReference type="PANTHER" id="PTHR48073:SF2">
    <property type="entry name" value="O-SUCCINYLBENZOATE SYNTHASE"/>
    <property type="match status" value="1"/>
</dbReference>
<keyword evidence="4" id="KW-0413">Isomerase</keyword>
<dbReference type="EC" id="5.1.1.-" evidence="4"/>
<evidence type="ECO:0000313" key="4">
    <source>
        <dbReference type="EMBL" id="SQB65547.1"/>
    </source>
</evidence>
<dbReference type="Gene3D" id="3.20.20.120">
    <property type="entry name" value="Enolase-like C-terminal domain"/>
    <property type="match status" value="1"/>
</dbReference>
<dbReference type="GeneID" id="55565113"/>
<dbReference type="SMART" id="SM00922">
    <property type="entry name" value="MR_MLE"/>
    <property type="match status" value="1"/>
</dbReference>
<dbReference type="GO" id="GO:0016853">
    <property type="term" value="F:isomerase activity"/>
    <property type="evidence" value="ECO:0007669"/>
    <property type="project" value="UniProtKB-KW"/>
</dbReference>
<dbReference type="RefSeq" id="WP_013189060.1">
    <property type="nucleotide sequence ID" value="NZ_CAMYEK010000007.1"/>
</dbReference>
<proteinExistence type="predicted"/>
<dbReference type="PANTHER" id="PTHR48073">
    <property type="entry name" value="O-SUCCINYLBENZOATE SYNTHASE-RELATED"/>
    <property type="match status" value="1"/>
</dbReference>
<dbReference type="EMBL" id="UASJ01000001">
    <property type="protein sequence ID" value="SQB65547.1"/>
    <property type="molecule type" value="Genomic_DNA"/>
</dbReference>
<feature type="domain" description="Mandelate racemase/muconate lactonizing enzyme C-terminal" evidence="2">
    <location>
        <begin position="110"/>
        <end position="208"/>
    </location>
</feature>
<dbReference type="Proteomes" id="UP000553981">
    <property type="component" value="Unassembled WGS sequence"/>
</dbReference>
<evidence type="ECO:0000313" key="3">
    <source>
        <dbReference type="EMBL" id="NMW87146.1"/>
    </source>
</evidence>
<sequence length="355" mass="36647">MTSHVEDSGSSARLSPFEPGPDGAELFTAQGIERAWVFAVPLRVKFRNIIVREGLILQGSAGLAEAAPFRNYPPPVAATWFAGAFAVAARGLPAPLSPVPLNVTVPVVDPDTAARLVRESGCSTAKVKVADPRSSLEDDIARIRAVRAALGATGQIRVDANAAWSLAEATAALPRLGEAAGPGGLQYAEQPCQTLAELVELQRATGIPVAADETIRLGGQLTEVLASGLAAAVIKAMPLGGPARAAALVADGLRAAAPGGTSAPLLVVSSALDTGVGLSAGLALATQLQTKAACGLGTLRLCTDSILTADPRIENGFLYPVETLELKGNLPPVSPEVQQWWRNRVEQVAARFARL</sequence>
<evidence type="ECO:0000313" key="6">
    <source>
        <dbReference type="Proteomes" id="UP000553981"/>
    </source>
</evidence>
<dbReference type="InterPro" id="IPR036849">
    <property type="entry name" value="Enolase-like_C_sf"/>
</dbReference>
<keyword evidence="1" id="KW-0479">Metal-binding</keyword>
<dbReference type="Pfam" id="PF13378">
    <property type="entry name" value="MR_MLE_C"/>
    <property type="match status" value="1"/>
</dbReference>
<dbReference type="GO" id="GO:0046872">
    <property type="term" value="F:metal ion binding"/>
    <property type="evidence" value="ECO:0007669"/>
    <property type="project" value="UniProtKB-KW"/>
</dbReference>
<dbReference type="InterPro" id="IPR029065">
    <property type="entry name" value="Enolase_C-like"/>
</dbReference>
<dbReference type="SUPFAM" id="SSF51604">
    <property type="entry name" value="Enolase C-terminal domain-like"/>
    <property type="match status" value="1"/>
</dbReference>
<dbReference type="OMA" id="ANAAWDV"/>
<dbReference type="SFLD" id="SFLDF00009">
    <property type="entry name" value="o-succinylbenzoate_synthase"/>
    <property type="match status" value="1"/>
</dbReference>